<dbReference type="EMBL" id="ML987191">
    <property type="protein sequence ID" value="KAF2253755.1"/>
    <property type="molecule type" value="Genomic_DNA"/>
</dbReference>
<dbReference type="Proteomes" id="UP000800094">
    <property type="component" value="Unassembled WGS sequence"/>
</dbReference>
<feature type="compositionally biased region" description="Low complexity" evidence="1">
    <location>
        <begin position="119"/>
        <end position="163"/>
    </location>
</feature>
<sequence>MASVVTQAPDPRLMGYWLDNGQWNSQMCSESGEQYFTSGSYAGCSDLFTDCVTALASSVDDRVKICTYTGFSCITQEIHSTAPAPTGTDPNAMLNIFCGKNFDATDLFRQLPNATTTNASSTVVASSTSAPSSTATETATLTETESVASTASEGSTGSASPSSTGGGDQNGARSRMDLGGGSSVKMAGVALLLFMGFLL</sequence>
<organism evidence="2 3">
    <name type="scientific">Trematosphaeria pertusa</name>
    <dbReference type="NCBI Taxonomy" id="390896"/>
    <lineage>
        <taxon>Eukaryota</taxon>
        <taxon>Fungi</taxon>
        <taxon>Dikarya</taxon>
        <taxon>Ascomycota</taxon>
        <taxon>Pezizomycotina</taxon>
        <taxon>Dothideomycetes</taxon>
        <taxon>Pleosporomycetidae</taxon>
        <taxon>Pleosporales</taxon>
        <taxon>Massarineae</taxon>
        <taxon>Trematosphaeriaceae</taxon>
        <taxon>Trematosphaeria</taxon>
    </lineage>
</organism>
<proteinExistence type="predicted"/>
<evidence type="ECO:0000313" key="2">
    <source>
        <dbReference type="EMBL" id="KAF2253755.1"/>
    </source>
</evidence>
<accession>A0A6A6IT96</accession>
<name>A0A6A6IT96_9PLEO</name>
<dbReference type="GeneID" id="54588621"/>
<gene>
    <name evidence="2" type="ORF">BU26DRAFT_601813</name>
</gene>
<keyword evidence="3" id="KW-1185">Reference proteome</keyword>
<evidence type="ECO:0000313" key="3">
    <source>
        <dbReference type="Proteomes" id="UP000800094"/>
    </source>
</evidence>
<feature type="region of interest" description="Disordered" evidence="1">
    <location>
        <begin position="119"/>
        <end position="177"/>
    </location>
</feature>
<protein>
    <submittedName>
        <fullName evidence="2">Uncharacterized protein</fullName>
    </submittedName>
</protein>
<dbReference type="AlphaFoldDB" id="A0A6A6IT96"/>
<reference evidence="2" key="1">
    <citation type="journal article" date="2020" name="Stud. Mycol.">
        <title>101 Dothideomycetes genomes: a test case for predicting lifestyles and emergence of pathogens.</title>
        <authorList>
            <person name="Haridas S."/>
            <person name="Albert R."/>
            <person name="Binder M."/>
            <person name="Bloem J."/>
            <person name="Labutti K."/>
            <person name="Salamov A."/>
            <person name="Andreopoulos B."/>
            <person name="Baker S."/>
            <person name="Barry K."/>
            <person name="Bills G."/>
            <person name="Bluhm B."/>
            <person name="Cannon C."/>
            <person name="Castanera R."/>
            <person name="Culley D."/>
            <person name="Daum C."/>
            <person name="Ezra D."/>
            <person name="Gonzalez J."/>
            <person name="Henrissat B."/>
            <person name="Kuo A."/>
            <person name="Liang C."/>
            <person name="Lipzen A."/>
            <person name="Lutzoni F."/>
            <person name="Magnuson J."/>
            <person name="Mondo S."/>
            <person name="Nolan M."/>
            <person name="Ohm R."/>
            <person name="Pangilinan J."/>
            <person name="Park H.-J."/>
            <person name="Ramirez L."/>
            <person name="Alfaro M."/>
            <person name="Sun H."/>
            <person name="Tritt A."/>
            <person name="Yoshinaga Y."/>
            <person name="Zwiers L.-H."/>
            <person name="Turgeon B."/>
            <person name="Goodwin S."/>
            <person name="Spatafora J."/>
            <person name="Crous P."/>
            <person name="Grigoriev I."/>
        </authorList>
    </citation>
    <scope>NUCLEOTIDE SEQUENCE</scope>
    <source>
        <strain evidence="2">CBS 122368</strain>
    </source>
</reference>
<dbReference type="RefSeq" id="XP_033688759.1">
    <property type="nucleotide sequence ID" value="XM_033835291.1"/>
</dbReference>
<evidence type="ECO:0000256" key="1">
    <source>
        <dbReference type="SAM" id="MobiDB-lite"/>
    </source>
</evidence>